<evidence type="ECO:0000313" key="3">
    <source>
        <dbReference type="EMBL" id="CAF1305124.1"/>
    </source>
</evidence>
<dbReference type="InterPro" id="IPR001810">
    <property type="entry name" value="F-box_dom"/>
</dbReference>
<protein>
    <recommendedName>
        <fullName evidence="1">F-box domain-containing protein</fullName>
    </recommendedName>
</protein>
<dbReference type="EMBL" id="CAJOBJ010000366">
    <property type="protein sequence ID" value="CAF3817526.1"/>
    <property type="molecule type" value="Genomic_DNA"/>
</dbReference>
<accession>A0A816V638</accession>
<proteinExistence type="predicted"/>
<evidence type="ECO:0000313" key="4">
    <source>
        <dbReference type="EMBL" id="CAF2037730.1"/>
    </source>
</evidence>
<dbReference type="Proteomes" id="UP000663824">
    <property type="component" value="Unassembled WGS sequence"/>
</dbReference>
<dbReference type="OrthoDB" id="10001247at2759"/>
<evidence type="ECO:0000313" key="12">
    <source>
        <dbReference type="Proteomes" id="UP000663856"/>
    </source>
</evidence>
<dbReference type="Proteomes" id="UP000681967">
    <property type="component" value="Unassembled WGS sequence"/>
</dbReference>
<dbReference type="Proteomes" id="UP000663887">
    <property type="component" value="Unassembled WGS sequence"/>
</dbReference>
<evidence type="ECO:0000313" key="9">
    <source>
        <dbReference type="EMBL" id="CAF3817526.1"/>
    </source>
</evidence>
<evidence type="ECO:0000313" key="10">
    <source>
        <dbReference type="EMBL" id="CAF3835425.1"/>
    </source>
</evidence>
<evidence type="ECO:0000313" key="13">
    <source>
        <dbReference type="Proteomes" id="UP000663866"/>
    </source>
</evidence>
<evidence type="ECO:0000313" key="6">
    <source>
        <dbReference type="EMBL" id="CAF2124446.1"/>
    </source>
</evidence>
<evidence type="ECO:0000313" key="2">
    <source>
        <dbReference type="EMBL" id="CAF1094823.1"/>
    </source>
</evidence>
<dbReference type="EMBL" id="CAJOBI010000027">
    <property type="protein sequence ID" value="CAF3784296.1"/>
    <property type="molecule type" value="Genomic_DNA"/>
</dbReference>
<dbReference type="Proteomes" id="UP000663855">
    <property type="component" value="Unassembled WGS sequence"/>
</dbReference>
<dbReference type="EMBL" id="CAJOBG010001009">
    <property type="protein sequence ID" value="CAF3884100.1"/>
    <property type="molecule type" value="Genomic_DNA"/>
</dbReference>
<dbReference type="Proteomes" id="UP000681720">
    <property type="component" value="Unassembled WGS sequence"/>
</dbReference>
<reference evidence="5" key="1">
    <citation type="submission" date="2021-02" db="EMBL/GenBank/DDBJ databases">
        <authorList>
            <person name="Nowell W R."/>
        </authorList>
    </citation>
    <scope>NUCLEOTIDE SEQUENCE</scope>
</reference>
<dbReference type="EMBL" id="CAJNRG010001699">
    <property type="protein sequence ID" value="CAF2037730.1"/>
    <property type="molecule type" value="Genomic_DNA"/>
</dbReference>
<evidence type="ECO:0000313" key="11">
    <source>
        <dbReference type="EMBL" id="CAF3884100.1"/>
    </source>
</evidence>
<dbReference type="Proteomes" id="UP000663842">
    <property type="component" value="Unassembled WGS sequence"/>
</dbReference>
<keyword evidence="13" id="KW-1185">Reference proteome</keyword>
<evidence type="ECO:0000259" key="1">
    <source>
        <dbReference type="PROSITE" id="PS50181"/>
    </source>
</evidence>
<sequence length="531" mass="63045">MNRSCVQLQDLPDELLIFIFKQMNNVEVLYSLFDVNERFDSILQDPIFTNRLNFLKWSSKKFLSIFSSDIIFNRFCLQILPEVREKIQWLDVDSSSMKQILCAAHYPNLHGLGLFNIEEETIKSLFTDISLSSDLFKNQITKLFITIAIDRNLKHFSTMEYISSHVFTVFKKLTHLTFAESSYQSIVELSFFYPPINFCSSTLLVLNIKINCFYTCLYLLDGRFNQLHTLIMEVANMYESEKIENKGDIPSLKCFSLSCCRTIYRYDELILPFLYRMSNLETLNLSVSISVKETFIDGHNLKNKIVNNMSRLNQFTFDIHSLMNINNYIILPSNGDIRNTFKDFQYTQVICYMDHFLDRKESRCHVYTYPSQMSHFEFISNQFPGGYYPYVRVVLLYDEHPFEHEFFLRIAQSFPFIEKLVLCNHKSQQHKQSYKLLTDNDHLSIVEYSHLVELDIEWAHDDYVEEFLCDRKTFFRKNIRLLVVGEALLRVTKTFTRKDTRMNCTKVENLVPWNEWKSSKSFQEYFPSLLY</sequence>
<evidence type="ECO:0000313" key="5">
    <source>
        <dbReference type="EMBL" id="CAF2116163.1"/>
    </source>
</evidence>
<evidence type="ECO:0000313" key="7">
    <source>
        <dbReference type="EMBL" id="CAF3784296.1"/>
    </source>
</evidence>
<dbReference type="EMBL" id="CAJNRF010010053">
    <property type="protein sequence ID" value="CAF2116163.1"/>
    <property type="molecule type" value="Genomic_DNA"/>
</dbReference>
<dbReference type="Proteomes" id="UP000663866">
    <property type="component" value="Unassembled WGS sequence"/>
</dbReference>
<name>A0A816V638_9BILA</name>
<dbReference type="EMBL" id="CAJNRE010014108">
    <property type="protein sequence ID" value="CAF2124446.1"/>
    <property type="molecule type" value="Genomic_DNA"/>
</dbReference>
<dbReference type="AlphaFoldDB" id="A0A816V638"/>
<dbReference type="Proteomes" id="UP000676336">
    <property type="component" value="Unassembled WGS sequence"/>
</dbReference>
<dbReference type="PROSITE" id="PS50181">
    <property type="entry name" value="FBOX"/>
    <property type="match status" value="1"/>
</dbReference>
<organism evidence="5 12">
    <name type="scientific">Rotaria magnacalcarata</name>
    <dbReference type="NCBI Taxonomy" id="392030"/>
    <lineage>
        <taxon>Eukaryota</taxon>
        <taxon>Metazoa</taxon>
        <taxon>Spiralia</taxon>
        <taxon>Gnathifera</taxon>
        <taxon>Rotifera</taxon>
        <taxon>Eurotatoria</taxon>
        <taxon>Bdelloidea</taxon>
        <taxon>Philodinida</taxon>
        <taxon>Philodinidae</taxon>
        <taxon>Rotaria</taxon>
    </lineage>
</organism>
<dbReference type="Proteomes" id="UP000663856">
    <property type="component" value="Unassembled WGS sequence"/>
</dbReference>
<comment type="caution">
    <text evidence="5">The sequence shown here is derived from an EMBL/GenBank/DDBJ whole genome shotgun (WGS) entry which is preliminary data.</text>
</comment>
<dbReference type="EMBL" id="CAJNOW010001107">
    <property type="protein sequence ID" value="CAF1305124.1"/>
    <property type="molecule type" value="Genomic_DNA"/>
</dbReference>
<gene>
    <name evidence="8" type="ORF">BYL167_LOCUS2399</name>
    <name evidence="2" type="ORF">CJN711_LOCUS6852</name>
    <name evidence="9" type="ORF">GIL414_LOCUS2016</name>
    <name evidence="3" type="ORF">KQP761_LOCUS4966</name>
    <name evidence="6" type="ORF">MBJ925_LOCUS26476</name>
    <name evidence="11" type="ORF">OVN521_LOCUS8624</name>
    <name evidence="7" type="ORF">SMN809_LOCUS295</name>
    <name evidence="10" type="ORF">UXM345_LOCUS6872</name>
    <name evidence="5" type="ORF">WKI299_LOCUS23240</name>
    <name evidence="4" type="ORF">XDN619_LOCUS6158</name>
</gene>
<dbReference type="EMBL" id="CAJOBH010000417">
    <property type="protein sequence ID" value="CAF3790104.1"/>
    <property type="molecule type" value="Genomic_DNA"/>
</dbReference>
<dbReference type="EMBL" id="CAJNOV010002229">
    <property type="protein sequence ID" value="CAF1094823.1"/>
    <property type="molecule type" value="Genomic_DNA"/>
</dbReference>
<dbReference type="EMBL" id="CAJOBF010000557">
    <property type="protein sequence ID" value="CAF3835425.1"/>
    <property type="molecule type" value="Genomic_DNA"/>
</dbReference>
<evidence type="ECO:0000313" key="8">
    <source>
        <dbReference type="EMBL" id="CAF3790104.1"/>
    </source>
</evidence>
<dbReference type="Proteomes" id="UP000663834">
    <property type="component" value="Unassembled WGS sequence"/>
</dbReference>
<feature type="domain" description="F-box" evidence="1">
    <location>
        <begin position="5"/>
        <end position="52"/>
    </location>
</feature>